<protein>
    <recommendedName>
        <fullName evidence="4">Lipid A core - O-antigen ligase and related enzymes</fullName>
    </recommendedName>
</protein>
<reference evidence="3" key="1">
    <citation type="journal article" date="2019" name="Int. J. Syst. Evol. Microbiol.">
        <title>The Global Catalogue of Microorganisms (GCM) 10K type strain sequencing project: providing services to taxonomists for standard genome sequencing and annotation.</title>
        <authorList>
            <consortium name="The Broad Institute Genomics Platform"/>
            <consortium name="The Broad Institute Genome Sequencing Center for Infectious Disease"/>
            <person name="Wu L."/>
            <person name="Ma J."/>
        </authorList>
    </citation>
    <scope>NUCLEOTIDE SEQUENCE [LARGE SCALE GENOMIC DNA]</scope>
    <source>
        <strain evidence="3">JCM 17858</strain>
    </source>
</reference>
<feature type="transmembrane region" description="Helical" evidence="1">
    <location>
        <begin position="250"/>
        <end position="271"/>
    </location>
</feature>
<keyword evidence="1" id="KW-0812">Transmembrane</keyword>
<evidence type="ECO:0000313" key="2">
    <source>
        <dbReference type="EMBL" id="GAA4514902.1"/>
    </source>
</evidence>
<evidence type="ECO:0000256" key="1">
    <source>
        <dbReference type="SAM" id="Phobius"/>
    </source>
</evidence>
<evidence type="ECO:0008006" key="4">
    <source>
        <dbReference type="Google" id="ProtNLM"/>
    </source>
</evidence>
<feature type="transmembrane region" description="Helical" evidence="1">
    <location>
        <begin position="6"/>
        <end position="24"/>
    </location>
</feature>
<sequence length="330" mass="38087">MSYAIWMFSAYFVGACIRAYYGVFSFKYLTFYMLGVCVFQCIMALLIDFVPEVQQVVDSVVSQGQSFYKKINRLYGIGAALDSAGVRFAVVLLMTGVLLSEDTEIRKSTKQTLLILVAFFFVALVGNIISRTTFVGLLPAFLYFFFFSGLIKVRVFFDSIKLGLNFAFVLTLAIAITAYLYYTDVDFYENIRFAFEGFFNWVETGEWRTDSTDKLNDEMWIWPEDTKTWIIGTGIFGNFEFGTDIGYCRFILYCGLTGFSVFALLFVYNAIAFMYKVPNLWKFFVILLILTFLIWVKVSTDIFFIYALFYSIDKFLDEEQVIPEKQVSLV</sequence>
<evidence type="ECO:0000313" key="3">
    <source>
        <dbReference type="Proteomes" id="UP001500394"/>
    </source>
</evidence>
<feature type="transmembrane region" description="Helical" evidence="1">
    <location>
        <begin position="112"/>
        <end position="130"/>
    </location>
</feature>
<dbReference type="Proteomes" id="UP001500394">
    <property type="component" value="Unassembled WGS sequence"/>
</dbReference>
<organism evidence="2 3">
    <name type="scientific">Sphingobacterium thermophilum</name>
    <dbReference type="NCBI Taxonomy" id="768534"/>
    <lineage>
        <taxon>Bacteria</taxon>
        <taxon>Pseudomonadati</taxon>
        <taxon>Bacteroidota</taxon>
        <taxon>Sphingobacteriia</taxon>
        <taxon>Sphingobacteriales</taxon>
        <taxon>Sphingobacteriaceae</taxon>
        <taxon>Sphingobacterium</taxon>
    </lineage>
</organism>
<feature type="transmembrane region" description="Helical" evidence="1">
    <location>
        <begin position="136"/>
        <end position="155"/>
    </location>
</feature>
<feature type="transmembrane region" description="Helical" evidence="1">
    <location>
        <begin position="31"/>
        <end position="50"/>
    </location>
</feature>
<name>A0ABP8R0G2_9SPHI</name>
<keyword evidence="1" id="KW-1133">Transmembrane helix</keyword>
<gene>
    <name evidence="2" type="ORF">GCM10023173_12030</name>
</gene>
<feature type="transmembrane region" description="Helical" evidence="1">
    <location>
        <begin position="74"/>
        <end position="100"/>
    </location>
</feature>
<accession>A0ABP8R0G2</accession>
<comment type="caution">
    <text evidence="2">The sequence shown here is derived from an EMBL/GenBank/DDBJ whole genome shotgun (WGS) entry which is preliminary data.</text>
</comment>
<feature type="transmembrane region" description="Helical" evidence="1">
    <location>
        <begin position="162"/>
        <end position="182"/>
    </location>
</feature>
<dbReference type="EMBL" id="BAABGR010000015">
    <property type="protein sequence ID" value="GAA4514902.1"/>
    <property type="molecule type" value="Genomic_DNA"/>
</dbReference>
<proteinExistence type="predicted"/>
<feature type="transmembrane region" description="Helical" evidence="1">
    <location>
        <begin position="283"/>
        <end position="309"/>
    </location>
</feature>
<keyword evidence="3" id="KW-1185">Reference proteome</keyword>
<keyword evidence="1" id="KW-0472">Membrane</keyword>